<dbReference type="Proteomes" id="UP000251431">
    <property type="component" value="Unassembled WGS sequence"/>
</dbReference>
<evidence type="ECO:0000313" key="1">
    <source>
        <dbReference type="EMBL" id="SPT99521.1"/>
    </source>
</evidence>
<protein>
    <submittedName>
        <fullName evidence="1">Uncharacterized protein</fullName>
    </submittedName>
</protein>
<name>A0A2X0ZAE1_9BACI</name>
<sequence>MFWLEEVILLIEWGKSFKKFETLFIKKVRVALKVHSPALERV</sequence>
<evidence type="ECO:0000313" key="2">
    <source>
        <dbReference type="Proteomes" id="UP000251431"/>
    </source>
</evidence>
<accession>A0A2X0ZAE1</accession>
<dbReference type="AlphaFoldDB" id="A0A2X0ZAE1"/>
<organism evidence="1 2">
    <name type="scientific">Lysinibacillus capsici</name>
    <dbReference type="NCBI Taxonomy" id="2115968"/>
    <lineage>
        <taxon>Bacteria</taxon>
        <taxon>Bacillati</taxon>
        <taxon>Bacillota</taxon>
        <taxon>Bacilli</taxon>
        <taxon>Bacillales</taxon>
        <taxon>Bacillaceae</taxon>
        <taxon>Lysinibacillus</taxon>
    </lineage>
</organism>
<gene>
    <name evidence="1" type="ORF">NCTC7582_02394</name>
</gene>
<dbReference type="EMBL" id="UAQE01000001">
    <property type="protein sequence ID" value="SPT99521.1"/>
    <property type="molecule type" value="Genomic_DNA"/>
</dbReference>
<reference evidence="1 2" key="1">
    <citation type="submission" date="2018-06" db="EMBL/GenBank/DDBJ databases">
        <authorList>
            <consortium name="Pathogen Informatics"/>
            <person name="Doyle S."/>
        </authorList>
    </citation>
    <scope>NUCLEOTIDE SEQUENCE [LARGE SCALE GENOMIC DNA]</scope>
    <source>
        <strain evidence="1 2">NCTC7582</strain>
    </source>
</reference>
<proteinExistence type="predicted"/>